<evidence type="ECO:0000256" key="1">
    <source>
        <dbReference type="ARBA" id="ARBA00004651"/>
    </source>
</evidence>
<dbReference type="Gene3D" id="1.10.357.140">
    <property type="entry name" value="UbiA prenyltransferase"/>
    <property type="match status" value="1"/>
</dbReference>
<dbReference type="InterPro" id="IPR044878">
    <property type="entry name" value="UbiA_sf"/>
</dbReference>
<evidence type="ECO:0000256" key="12">
    <source>
        <dbReference type="HAMAP-Rule" id="MF_01286"/>
    </source>
</evidence>
<evidence type="ECO:0000256" key="11">
    <source>
        <dbReference type="ARBA" id="ARBA00023264"/>
    </source>
</evidence>
<evidence type="ECO:0000256" key="7">
    <source>
        <dbReference type="ARBA" id="ARBA00022989"/>
    </source>
</evidence>
<dbReference type="RefSeq" id="WP_338251249.1">
    <property type="nucleotide sequence ID" value="NZ_AP028907.1"/>
</dbReference>
<keyword evidence="10 12" id="KW-0594">Phospholipid biosynthesis</keyword>
<dbReference type="Proteomes" id="UP001341135">
    <property type="component" value="Chromosome"/>
</dbReference>
<evidence type="ECO:0000256" key="2">
    <source>
        <dbReference type="ARBA" id="ARBA00022475"/>
    </source>
</evidence>
<dbReference type="CDD" id="cd13961">
    <property type="entry name" value="PT_UbiA_DGGGPS"/>
    <property type="match status" value="1"/>
</dbReference>
<evidence type="ECO:0000256" key="3">
    <source>
        <dbReference type="ARBA" id="ARBA00022516"/>
    </source>
</evidence>
<keyword evidence="9 12" id="KW-0472">Membrane</keyword>
<comment type="similarity">
    <text evidence="12">Belongs to the UbiA prenyltransferase family. DGGGP synthase subfamily.</text>
</comment>
<protein>
    <recommendedName>
        <fullName evidence="12">Digeranylgeranylglyceryl phosphate synthase</fullName>
        <shortName evidence="12">DGGGP synthase</shortName>
        <shortName evidence="12">DGGGPS</shortName>
        <ecNumber evidence="12">2.5.1.42</ecNumber>
    </recommendedName>
    <alternativeName>
        <fullName evidence="12">(S)-2,3-di-O-geranylgeranylglyceryl phosphate synthase</fullName>
    </alternativeName>
    <alternativeName>
        <fullName evidence="12">Geranylgeranylglycerol-phosphate geranylgeranyltransferase</fullName>
    </alternativeName>
</protein>
<evidence type="ECO:0000313" key="13">
    <source>
        <dbReference type="EMBL" id="BES80753.1"/>
    </source>
</evidence>
<feature type="transmembrane region" description="Helical" evidence="12">
    <location>
        <begin position="46"/>
        <end position="64"/>
    </location>
</feature>
<keyword evidence="5 12" id="KW-0812">Transmembrane</keyword>
<evidence type="ECO:0000313" key="14">
    <source>
        <dbReference type="Proteomes" id="UP001341135"/>
    </source>
</evidence>
<comment type="function">
    <text evidence="12">Prenyltransferase that catalyzes the transfer of the geranylgeranyl moiety of geranylgeranyl diphosphate (GGPP) to the C2 hydroxyl of (S)-3-O-geranylgeranylglyceryl phosphate (GGGP). This reaction is the second ether-bond-formation step in the biosynthesis of archaeal membrane lipids.</text>
</comment>
<dbReference type="InterPro" id="IPR050475">
    <property type="entry name" value="Prenyltransferase_related"/>
</dbReference>
<feature type="transmembrane region" description="Helical" evidence="12">
    <location>
        <begin position="239"/>
        <end position="257"/>
    </location>
</feature>
<dbReference type="GeneID" id="89288350"/>
<proteinExistence type="inferred from homology"/>
<dbReference type="PANTHER" id="PTHR42723">
    <property type="entry name" value="CHLOROPHYLL SYNTHASE"/>
    <property type="match status" value="1"/>
</dbReference>
<feature type="transmembrane region" description="Helical" evidence="12">
    <location>
        <begin position="204"/>
        <end position="227"/>
    </location>
</feature>
<comment type="cofactor">
    <cofactor evidence="12">
        <name>Mg(2+)</name>
        <dbReference type="ChEBI" id="CHEBI:18420"/>
    </cofactor>
</comment>
<evidence type="ECO:0000256" key="6">
    <source>
        <dbReference type="ARBA" id="ARBA00022842"/>
    </source>
</evidence>
<evidence type="ECO:0000256" key="4">
    <source>
        <dbReference type="ARBA" id="ARBA00022679"/>
    </source>
</evidence>
<evidence type="ECO:0000256" key="8">
    <source>
        <dbReference type="ARBA" id="ARBA00023098"/>
    </source>
</evidence>
<evidence type="ECO:0000256" key="5">
    <source>
        <dbReference type="ARBA" id="ARBA00022692"/>
    </source>
</evidence>
<dbReference type="EC" id="2.5.1.42" evidence="12"/>
<dbReference type="EMBL" id="AP028907">
    <property type="protein sequence ID" value="BES80753.1"/>
    <property type="molecule type" value="Genomic_DNA"/>
</dbReference>
<feature type="transmembrane region" description="Helical" evidence="12">
    <location>
        <begin position="94"/>
        <end position="125"/>
    </location>
</feature>
<keyword evidence="4 12" id="KW-0808">Transferase</keyword>
<name>A0ABN6ZQW1_9CREN</name>
<keyword evidence="7 12" id="KW-1133">Transmembrane helix</keyword>
<feature type="transmembrane region" description="Helical" evidence="12">
    <location>
        <begin position="137"/>
        <end position="160"/>
    </location>
</feature>
<evidence type="ECO:0000256" key="10">
    <source>
        <dbReference type="ARBA" id="ARBA00023209"/>
    </source>
</evidence>
<feature type="transmembrane region" description="Helical" evidence="12">
    <location>
        <begin position="278"/>
        <end position="294"/>
    </location>
</feature>
<dbReference type="HAMAP" id="MF_01286">
    <property type="entry name" value="DGGGP_synth"/>
    <property type="match status" value="1"/>
</dbReference>
<dbReference type="Pfam" id="PF01040">
    <property type="entry name" value="UbiA"/>
    <property type="match status" value="1"/>
</dbReference>
<dbReference type="Gene3D" id="1.20.120.1780">
    <property type="entry name" value="UbiA prenyltransferase"/>
    <property type="match status" value="1"/>
</dbReference>
<reference evidence="13 14" key="1">
    <citation type="submission" date="2023-09" db="EMBL/GenBank/DDBJ databases">
        <title>Pyrofollis japonicus gen. nov. sp. nov., a novel member of the family Pyrodictiaceae isolated from the Iheya North hydrothermal field.</title>
        <authorList>
            <person name="Miyazaki U."/>
            <person name="Sanari M."/>
            <person name="Tame A."/>
            <person name="Kitajima M."/>
            <person name="Okamoto A."/>
            <person name="Sawayama S."/>
            <person name="Miyazaki J."/>
            <person name="Takai K."/>
            <person name="Nakagawa S."/>
        </authorList>
    </citation>
    <scope>NUCLEOTIDE SEQUENCE [LARGE SCALE GENOMIC DNA]</scope>
    <source>
        <strain evidence="13 14">AV2</strain>
    </source>
</reference>
<comment type="catalytic activity">
    <reaction evidence="12">
        <text>sn-3-O-(geranylgeranyl)glycerol 1-phosphate + (2E,6E,10E)-geranylgeranyl diphosphate = 2,3-bis-O-(geranylgeranyl)-sn-glycerol 1-phosphate + diphosphate</text>
        <dbReference type="Rhea" id="RHEA:18109"/>
        <dbReference type="ChEBI" id="CHEBI:33019"/>
        <dbReference type="ChEBI" id="CHEBI:57677"/>
        <dbReference type="ChEBI" id="CHEBI:58756"/>
        <dbReference type="ChEBI" id="CHEBI:58837"/>
        <dbReference type="EC" id="2.5.1.42"/>
    </reaction>
</comment>
<keyword evidence="3 12" id="KW-0444">Lipid biosynthesis</keyword>
<comment type="pathway">
    <text evidence="12">Membrane lipid metabolism; glycerophospholipid metabolism.</text>
</comment>
<comment type="subcellular location">
    <subcellularLocation>
        <location evidence="1 12">Cell membrane</location>
        <topology evidence="1 12">Multi-pass membrane protein</topology>
    </subcellularLocation>
</comment>
<dbReference type="InterPro" id="IPR000537">
    <property type="entry name" value="UbiA_prenyltransferase"/>
</dbReference>
<accession>A0ABN6ZQW1</accession>
<keyword evidence="11 12" id="KW-1208">Phospholipid metabolism</keyword>
<organism evidence="13 14">
    <name type="scientific">Pyrodictium abyssi</name>
    <dbReference type="NCBI Taxonomy" id="54256"/>
    <lineage>
        <taxon>Archaea</taxon>
        <taxon>Thermoproteota</taxon>
        <taxon>Thermoprotei</taxon>
        <taxon>Desulfurococcales</taxon>
        <taxon>Pyrodictiaceae</taxon>
        <taxon>Pyrodictium</taxon>
    </lineage>
</organism>
<feature type="transmembrane region" description="Helical" evidence="12">
    <location>
        <begin position="20"/>
        <end position="39"/>
    </location>
</feature>
<dbReference type="PANTHER" id="PTHR42723:SF1">
    <property type="entry name" value="CHLOROPHYLL SYNTHASE, CHLOROPLASTIC"/>
    <property type="match status" value="1"/>
</dbReference>
<sequence length="295" mass="31630">MARVVRLLKGIAELTRPHNLLVAAVTTLIGYGLVSKAYGYQLIEDTFAQAALIVILVAAAGYVINDYYDIETDRVAKPWRPLVSGAVQPNVARILAYILFLSGIIASTNLGPCVVVFVIVNAILLHEYSRWVKKTGFIGNMVVALNSAATIIFGGLVRSVELEVKVPYSVLLPAVYAFLFVLGREVVKGIEDVEGDKRVGISTVAVKCGVVCARRVAALLLGLVVAISPLPAVTGLYNWLYVAFAAIVDVSIAVSLINLYRASSYHELIVEARRARSLLKLGFLAGGVAFTAGLL</sequence>
<evidence type="ECO:0000256" key="9">
    <source>
        <dbReference type="ARBA" id="ARBA00023136"/>
    </source>
</evidence>
<keyword evidence="14" id="KW-1185">Reference proteome</keyword>
<dbReference type="InterPro" id="IPR023547">
    <property type="entry name" value="DGGGP_synth"/>
</dbReference>
<keyword evidence="8 12" id="KW-0443">Lipid metabolism</keyword>
<keyword evidence="6 12" id="KW-0460">Magnesium</keyword>
<gene>
    <name evidence="13" type="ORF">PABY_03200</name>
</gene>
<keyword evidence="2 12" id="KW-1003">Cell membrane</keyword>